<dbReference type="RefSeq" id="WP_282593508.1">
    <property type="nucleotide sequence ID" value="NZ_JAPAAF010000063.1"/>
</dbReference>
<organism evidence="2 3">
    <name type="scientific">Gaoshiqia sediminis</name>
    <dbReference type="NCBI Taxonomy" id="2986998"/>
    <lineage>
        <taxon>Bacteria</taxon>
        <taxon>Pseudomonadati</taxon>
        <taxon>Bacteroidota</taxon>
        <taxon>Bacteroidia</taxon>
        <taxon>Marinilabiliales</taxon>
        <taxon>Prolixibacteraceae</taxon>
        <taxon>Gaoshiqia</taxon>
    </lineage>
</organism>
<gene>
    <name evidence="2" type="ORF">N2K84_19455</name>
</gene>
<proteinExistence type="predicted"/>
<dbReference type="EMBL" id="JAPAAF010000063">
    <property type="protein sequence ID" value="MCW0484919.1"/>
    <property type="molecule type" value="Genomic_DNA"/>
</dbReference>
<dbReference type="Proteomes" id="UP001163821">
    <property type="component" value="Unassembled WGS sequence"/>
</dbReference>
<name>A0AA41Y7P0_9BACT</name>
<evidence type="ECO:0000313" key="3">
    <source>
        <dbReference type="Proteomes" id="UP001163821"/>
    </source>
</evidence>
<keyword evidence="3" id="KW-1185">Reference proteome</keyword>
<accession>A0AA41Y7P0</accession>
<dbReference type="AlphaFoldDB" id="A0AA41Y7P0"/>
<feature type="non-terminal residue" evidence="2">
    <location>
        <position position="1"/>
    </location>
</feature>
<evidence type="ECO:0000313" key="2">
    <source>
        <dbReference type="EMBL" id="MCW0484919.1"/>
    </source>
</evidence>
<comment type="caution">
    <text evidence="2">The sequence shown here is derived from an EMBL/GenBank/DDBJ whole genome shotgun (WGS) entry which is preliminary data.</text>
</comment>
<feature type="region of interest" description="Disordered" evidence="1">
    <location>
        <begin position="52"/>
        <end position="78"/>
    </location>
</feature>
<sequence length="120" mass="13585">CAKDCFIPLRFICNDACLKRPIHPSSFPRSASHSFLVLKPDRLFLFHSMKRKQKPCQNEPSAGRFDGPPTRFDPGSTQHEQALESVALVSHFFMVRPAGGLESQGRESDFPKTLFWVPQP</sequence>
<evidence type="ECO:0000256" key="1">
    <source>
        <dbReference type="SAM" id="MobiDB-lite"/>
    </source>
</evidence>
<reference evidence="2" key="1">
    <citation type="submission" date="2022-10" db="EMBL/GenBank/DDBJ databases">
        <title>Gaoshiqiia sediminis gen. nov., sp. nov., isolated from coastal sediment.</title>
        <authorList>
            <person name="Yu W.X."/>
            <person name="Mu D.S."/>
            <person name="Du J.Z."/>
            <person name="Liang Y.Q."/>
        </authorList>
    </citation>
    <scope>NUCLEOTIDE SEQUENCE</scope>
    <source>
        <strain evidence="2">A06</strain>
    </source>
</reference>
<protein>
    <submittedName>
        <fullName evidence="2">Uncharacterized protein</fullName>
    </submittedName>
</protein>